<dbReference type="EMBL" id="BK015566">
    <property type="protein sequence ID" value="DAE13472.1"/>
    <property type="molecule type" value="Genomic_DNA"/>
</dbReference>
<sequence>MDGLIIDYYGIAEESVSFDGVKKRIDQIIMTVRNWIQRVVNWVSTKFMNFMNMDQVQIGQKYYNDIMGTIKSILNVDSKGIDKFVMDFNTIRNNPEGVKKAGENIAKRLQDLEDLAENMKKITPSENDHLLTLSQSSLKSFQSQLYNLRDEAQRKLQCIMRMKRDPLDSENLKYTSAQVILIGQCCLIDQKKSQLCIDLMTKLMNNCKVVDKTKKKDDIIDDEKDKKEKSNMDNHAKMLGASESIIQLCDELYIAEEKYSDAKKIYKEGNKQIAALVEKVGNMPETTSEEAKAKKAAYSQLASRVYDIYQEVNKVRASGMDKFLSGLVRLTASVTDAVADSEIRSNAYGLSAQSPDLSAKVKDIAIFTGVKWLAREVGKGTGGERTIHKIKDKLSTLYDKYTSETKRLNMKANELAKKEAANNPPKEEQSKDESKASESTTFWDAFLTACEEV</sequence>
<accession>A0A8S5Q387</accession>
<evidence type="ECO:0000256" key="1">
    <source>
        <dbReference type="SAM" id="MobiDB-lite"/>
    </source>
</evidence>
<organism evidence="2">
    <name type="scientific">Myoviridae sp. ctMYT7</name>
    <dbReference type="NCBI Taxonomy" id="2825087"/>
    <lineage>
        <taxon>Viruses</taxon>
        <taxon>Duplodnaviria</taxon>
        <taxon>Heunggongvirae</taxon>
        <taxon>Uroviricota</taxon>
        <taxon>Caudoviricetes</taxon>
    </lineage>
</organism>
<feature type="region of interest" description="Disordered" evidence="1">
    <location>
        <begin position="413"/>
        <end position="439"/>
    </location>
</feature>
<reference evidence="2" key="1">
    <citation type="journal article" date="2021" name="Proc. Natl. Acad. Sci. U.S.A.">
        <title>A Catalog of Tens of Thousands of Viruses from Human Metagenomes Reveals Hidden Associations with Chronic Diseases.</title>
        <authorList>
            <person name="Tisza M.J."/>
            <person name="Buck C.B."/>
        </authorList>
    </citation>
    <scope>NUCLEOTIDE SEQUENCE</scope>
    <source>
        <strain evidence="2">CtMYT7</strain>
    </source>
</reference>
<proteinExistence type="predicted"/>
<feature type="compositionally biased region" description="Basic and acidic residues" evidence="1">
    <location>
        <begin position="414"/>
        <end position="436"/>
    </location>
</feature>
<evidence type="ECO:0000313" key="2">
    <source>
        <dbReference type="EMBL" id="DAE13472.1"/>
    </source>
</evidence>
<protein>
    <submittedName>
        <fullName evidence="2">Uncharacterized protein</fullName>
    </submittedName>
</protein>
<name>A0A8S5Q387_9CAUD</name>